<organism evidence="1 2">
    <name type="scientific">Cytobacillus firmus DS1</name>
    <dbReference type="NCBI Taxonomy" id="1307436"/>
    <lineage>
        <taxon>Bacteria</taxon>
        <taxon>Bacillati</taxon>
        <taxon>Bacillota</taxon>
        <taxon>Bacilli</taxon>
        <taxon>Bacillales</taxon>
        <taxon>Bacillaceae</taxon>
        <taxon>Cytobacillus</taxon>
    </lineage>
</organism>
<protein>
    <submittedName>
        <fullName evidence="1">Uncharacterized protein</fullName>
    </submittedName>
</protein>
<gene>
    <name evidence="1" type="ORF">PBF_01940</name>
</gene>
<comment type="caution">
    <text evidence="1">The sequence shown here is derived from an EMBL/GenBank/DDBJ whole genome shotgun (WGS) entry which is preliminary data.</text>
</comment>
<name>W7L170_CYTFI</name>
<reference evidence="2" key="1">
    <citation type="submission" date="2013-03" db="EMBL/GenBank/DDBJ databases">
        <title>Draft genome sequence of Bacillus firmus DS1.</title>
        <authorList>
            <person name="Peng D."/>
            <person name="Zhu L."/>
            <person name="Sun M."/>
        </authorList>
    </citation>
    <scope>NUCLEOTIDE SEQUENCE [LARGE SCALE GENOMIC DNA]</scope>
    <source>
        <strain evidence="2">DS1</strain>
    </source>
</reference>
<evidence type="ECO:0000313" key="2">
    <source>
        <dbReference type="Proteomes" id="UP000019270"/>
    </source>
</evidence>
<sequence>MTIAAVMMLPEQKTATESIAVMTMLPELKTDAEEDADVAGDAAGVAGIMLAEQKTTAENIAVTMYAVQVTYGTTET</sequence>
<proteinExistence type="predicted"/>
<accession>W7L170</accession>
<dbReference type="EMBL" id="APVL01000001">
    <property type="protein sequence ID" value="EWG13145.1"/>
    <property type="molecule type" value="Genomic_DNA"/>
</dbReference>
<dbReference type="AlphaFoldDB" id="W7L170"/>
<reference evidence="1 2" key="2">
    <citation type="journal article" date="2016" name="Sci. Rep.">
        <title>A novel serine protease, Sep1, from Bacillus firmus DS-1 has nematicidal activity and degrades multiple intestinal-associated nematode proteins.</title>
        <authorList>
            <person name="Geng C."/>
            <person name="Nie X."/>
            <person name="Tang Z."/>
            <person name="Zhang Y."/>
            <person name="Lin J."/>
            <person name="Sun M."/>
            <person name="Peng D."/>
        </authorList>
    </citation>
    <scope>NUCLEOTIDE SEQUENCE [LARGE SCALE GENOMIC DNA]</scope>
    <source>
        <strain evidence="1 2">DS1</strain>
    </source>
</reference>
<dbReference type="Proteomes" id="UP000019270">
    <property type="component" value="Unassembled WGS sequence"/>
</dbReference>
<evidence type="ECO:0000313" key="1">
    <source>
        <dbReference type="EMBL" id="EWG13145.1"/>
    </source>
</evidence>